<dbReference type="GO" id="GO:0005840">
    <property type="term" value="C:ribosome"/>
    <property type="evidence" value="ECO:0007669"/>
    <property type="project" value="UniProtKB-KW"/>
</dbReference>
<evidence type="ECO:0000256" key="3">
    <source>
        <dbReference type="ARBA" id="ARBA00023274"/>
    </source>
</evidence>
<keyword evidence="2 4" id="KW-0689">Ribosomal protein</keyword>
<dbReference type="PANTHER" id="PTHR39080">
    <property type="entry name" value="50S RIBOSOMAL PROTEIN L28"/>
    <property type="match status" value="1"/>
</dbReference>
<evidence type="ECO:0000313" key="4">
    <source>
        <dbReference type="EMBL" id="PIU69330.1"/>
    </source>
</evidence>
<organism evidence="4 5">
    <name type="scientific">candidate division WWE3 bacterium CG06_land_8_20_14_3_00_42_16</name>
    <dbReference type="NCBI Taxonomy" id="1975083"/>
    <lineage>
        <taxon>Bacteria</taxon>
        <taxon>Katanobacteria</taxon>
    </lineage>
</organism>
<dbReference type="PANTHER" id="PTHR39080:SF1">
    <property type="entry name" value="LARGE RIBOSOMAL SUBUNIT PROTEIN BL28A"/>
    <property type="match status" value="1"/>
</dbReference>
<dbReference type="InterPro" id="IPR026569">
    <property type="entry name" value="Ribosomal_bL28"/>
</dbReference>
<keyword evidence="3" id="KW-0687">Ribonucleoprotein</keyword>
<comment type="caution">
    <text evidence="4">The sequence shown here is derived from an EMBL/GenBank/DDBJ whole genome shotgun (WGS) entry which is preliminary data.</text>
</comment>
<dbReference type="GO" id="GO:0003735">
    <property type="term" value="F:structural constituent of ribosome"/>
    <property type="evidence" value="ECO:0007669"/>
    <property type="project" value="InterPro"/>
</dbReference>
<dbReference type="AlphaFoldDB" id="A0A2M7APV7"/>
<evidence type="ECO:0000313" key="5">
    <source>
        <dbReference type="Proteomes" id="UP000229916"/>
    </source>
</evidence>
<reference evidence="5" key="1">
    <citation type="submission" date="2017-09" db="EMBL/GenBank/DDBJ databases">
        <title>Depth-based differentiation of microbial function through sediment-hosted aquifers and enrichment of novel symbionts in the deep terrestrial subsurface.</title>
        <authorList>
            <person name="Probst A.J."/>
            <person name="Ladd B."/>
            <person name="Jarett J.K."/>
            <person name="Geller-Mcgrath D.E."/>
            <person name="Sieber C.M.K."/>
            <person name="Emerson J.B."/>
            <person name="Anantharaman K."/>
            <person name="Thomas B.C."/>
            <person name="Malmstrom R."/>
            <person name="Stieglmeier M."/>
            <person name="Klingl A."/>
            <person name="Woyke T."/>
            <person name="Ryan C.M."/>
            <person name="Banfield J.F."/>
        </authorList>
    </citation>
    <scope>NUCLEOTIDE SEQUENCE [LARGE SCALE GENOMIC DNA]</scope>
</reference>
<gene>
    <name evidence="4" type="ORF">COS81_00415</name>
</gene>
<evidence type="ECO:0000256" key="2">
    <source>
        <dbReference type="ARBA" id="ARBA00022980"/>
    </source>
</evidence>
<dbReference type="SUPFAM" id="SSF143800">
    <property type="entry name" value="L28p-like"/>
    <property type="match status" value="1"/>
</dbReference>
<dbReference type="EMBL" id="PEWD01000006">
    <property type="protein sequence ID" value="PIU69330.1"/>
    <property type="molecule type" value="Genomic_DNA"/>
</dbReference>
<dbReference type="InterPro" id="IPR037147">
    <property type="entry name" value="Ribosomal_bL28_sf"/>
</dbReference>
<proteinExistence type="inferred from homology"/>
<name>A0A2M7APV7_UNCKA</name>
<evidence type="ECO:0000256" key="1">
    <source>
        <dbReference type="ARBA" id="ARBA00008760"/>
    </source>
</evidence>
<dbReference type="InterPro" id="IPR050096">
    <property type="entry name" value="Bacterial_rp_bL28"/>
</dbReference>
<comment type="similarity">
    <text evidence="1">Belongs to the bacterial ribosomal protein bL28 family.</text>
</comment>
<dbReference type="InterPro" id="IPR034704">
    <property type="entry name" value="Ribosomal_bL28/bL31-like_sf"/>
</dbReference>
<protein>
    <submittedName>
        <fullName evidence="4">50S ribosomal protein L28</fullName>
    </submittedName>
</protein>
<dbReference type="Proteomes" id="UP000229916">
    <property type="component" value="Unassembled WGS sequence"/>
</dbReference>
<accession>A0A2M7APV7</accession>
<dbReference type="Gene3D" id="2.30.170.40">
    <property type="entry name" value="Ribosomal protein L28/L24"/>
    <property type="match status" value="1"/>
</dbReference>
<dbReference type="GO" id="GO:1990904">
    <property type="term" value="C:ribonucleoprotein complex"/>
    <property type="evidence" value="ECO:0007669"/>
    <property type="project" value="UniProtKB-KW"/>
</dbReference>
<sequence length="83" mass="9443">MSYVCEVCGKGITRGKKGIHKHSIQWKKRAPLKVASWKPNLRRVKISLNGQTRKMRICAECLKSTKIITTEPLNLQAKNPDNL</sequence>
<dbReference type="Pfam" id="PF00830">
    <property type="entry name" value="Ribosomal_L28"/>
    <property type="match status" value="1"/>
</dbReference>